<dbReference type="SUPFAM" id="SSF52374">
    <property type="entry name" value="Nucleotidylyl transferase"/>
    <property type="match status" value="1"/>
</dbReference>
<dbReference type="AlphaFoldDB" id="A0A0G0ZA32"/>
<dbReference type="SUPFAM" id="SSF47323">
    <property type="entry name" value="Anticodon-binding domain of a subclass of class I aminoacyl-tRNA synthetases"/>
    <property type="match status" value="1"/>
</dbReference>
<protein>
    <recommendedName>
        <fullName evidence="3">valine--tRNA ligase</fullName>
        <ecNumber evidence="3">6.1.1.9</ecNumber>
    </recommendedName>
    <alternativeName>
        <fullName evidence="11">Valyl-tRNA synthetase</fullName>
    </alternativeName>
</protein>
<dbReference type="InterPro" id="IPR002303">
    <property type="entry name" value="Valyl-tRNA_ligase"/>
</dbReference>
<name>A0A0G0ZA32_9BACT</name>
<dbReference type="PANTHER" id="PTHR11946:SF93">
    <property type="entry name" value="VALINE--TRNA LIGASE, CHLOROPLASTIC_MITOCHONDRIAL 2"/>
    <property type="match status" value="1"/>
</dbReference>
<dbReference type="Gene3D" id="3.40.50.620">
    <property type="entry name" value="HUPs"/>
    <property type="match status" value="3"/>
</dbReference>
<proteinExistence type="inferred from homology"/>
<keyword evidence="5 13" id="KW-0436">Ligase</keyword>
<dbReference type="Proteomes" id="UP000034951">
    <property type="component" value="Unassembled WGS sequence"/>
</dbReference>
<dbReference type="SUPFAM" id="SSF50677">
    <property type="entry name" value="ValRS/IleRS/LeuRS editing domain"/>
    <property type="match status" value="1"/>
</dbReference>
<dbReference type="GO" id="GO:0006438">
    <property type="term" value="P:valyl-tRNA aminoacylation"/>
    <property type="evidence" value="ECO:0007669"/>
    <property type="project" value="InterPro"/>
</dbReference>
<dbReference type="Pfam" id="PF00133">
    <property type="entry name" value="tRNA-synt_1"/>
    <property type="match status" value="2"/>
</dbReference>
<accession>A0A0G0ZA32</accession>
<dbReference type="FunFam" id="3.40.50.620:FF:000032">
    <property type="entry name" value="Valine--tRNA ligase"/>
    <property type="match status" value="1"/>
</dbReference>
<evidence type="ECO:0000256" key="6">
    <source>
        <dbReference type="ARBA" id="ARBA00022741"/>
    </source>
</evidence>
<evidence type="ECO:0000256" key="11">
    <source>
        <dbReference type="ARBA" id="ARBA00029936"/>
    </source>
</evidence>
<dbReference type="PATRIC" id="fig|1618609.3.peg.480"/>
<keyword evidence="7 13" id="KW-0067">ATP-binding</keyword>
<dbReference type="GO" id="GO:0005829">
    <property type="term" value="C:cytosol"/>
    <property type="evidence" value="ECO:0007669"/>
    <property type="project" value="TreeGrafter"/>
</dbReference>
<evidence type="ECO:0000259" key="15">
    <source>
        <dbReference type="Pfam" id="PF08264"/>
    </source>
</evidence>
<keyword evidence="6 13" id="KW-0547">Nucleotide-binding</keyword>
<keyword evidence="4" id="KW-0963">Cytoplasm</keyword>
<organism evidence="16 17">
    <name type="scientific">Candidatus Azambacteria bacterium GW2011_GWA1_42_19</name>
    <dbReference type="NCBI Taxonomy" id="1618609"/>
    <lineage>
        <taxon>Bacteria</taxon>
        <taxon>Candidatus Azamiibacteriota</taxon>
    </lineage>
</organism>
<evidence type="ECO:0000256" key="1">
    <source>
        <dbReference type="ARBA" id="ARBA00004496"/>
    </source>
</evidence>
<dbReference type="PRINTS" id="PR00986">
    <property type="entry name" value="TRNASYNTHVAL"/>
</dbReference>
<dbReference type="CDD" id="cd07962">
    <property type="entry name" value="Anticodon_Ia_Val"/>
    <property type="match status" value="1"/>
</dbReference>
<dbReference type="EC" id="6.1.1.9" evidence="3"/>
<dbReference type="GO" id="GO:0005524">
    <property type="term" value="F:ATP binding"/>
    <property type="evidence" value="ECO:0007669"/>
    <property type="project" value="UniProtKB-KW"/>
</dbReference>
<dbReference type="FunFam" id="3.90.740.10:FF:000010">
    <property type="entry name" value="Valine--tRNA ligase"/>
    <property type="match status" value="1"/>
</dbReference>
<dbReference type="InterPro" id="IPR013155">
    <property type="entry name" value="M/V/L/I-tRNA-synth_anticd-bd"/>
</dbReference>
<comment type="similarity">
    <text evidence="13">Belongs to the class-I aminoacyl-tRNA synthetase family.</text>
</comment>
<comment type="subcellular location">
    <subcellularLocation>
        <location evidence="1">Cytoplasm</location>
    </subcellularLocation>
</comment>
<dbReference type="GO" id="GO:0002161">
    <property type="term" value="F:aminoacyl-tRNA deacylase activity"/>
    <property type="evidence" value="ECO:0007669"/>
    <property type="project" value="InterPro"/>
</dbReference>
<reference evidence="16 17" key="1">
    <citation type="journal article" date="2015" name="Nature">
        <title>rRNA introns, odd ribosomes, and small enigmatic genomes across a large radiation of phyla.</title>
        <authorList>
            <person name="Brown C.T."/>
            <person name="Hug L.A."/>
            <person name="Thomas B.C."/>
            <person name="Sharon I."/>
            <person name="Castelle C.J."/>
            <person name="Singh A."/>
            <person name="Wilkins M.J."/>
            <person name="Williams K.H."/>
            <person name="Banfield J.F."/>
        </authorList>
    </citation>
    <scope>NUCLEOTIDE SEQUENCE [LARGE SCALE GENOMIC DNA]</scope>
</reference>
<comment type="subunit">
    <text evidence="2">Monomer.</text>
</comment>
<comment type="catalytic activity">
    <reaction evidence="12">
        <text>tRNA(Val) + L-valine + ATP = L-valyl-tRNA(Val) + AMP + diphosphate</text>
        <dbReference type="Rhea" id="RHEA:10704"/>
        <dbReference type="Rhea" id="RHEA-COMP:9672"/>
        <dbReference type="Rhea" id="RHEA-COMP:9708"/>
        <dbReference type="ChEBI" id="CHEBI:30616"/>
        <dbReference type="ChEBI" id="CHEBI:33019"/>
        <dbReference type="ChEBI" id="CHEBI:57762"/>
        <dbReference type="ChEBI" id="CHEBI:78442"/>
        <dbReference type="ChEBI" id="CHEBI:78537"/>
        <dbReference type="ChEBI" id="CHEBI:456215"/>
        <dbReference type="EC" id="6.1.1.9"/>
    </reaction>
</comment>
<feature type="domain" description="Aminoacyl-tRNA synthetase class Ia" evidence="14">
    <location>
        <begin position="438"/>
        <end position="555"/>
    </location>
</feature>
<dbReference type="EMBL" id="LCDE01000019">
    <property type="protein sequence ID" value="KKS45582.1"/>
    <property type="molecule type" value="Genomic_DNA"/>
</dbReference>
<evidence type="ECO:0000256" key="12">
    <source>
        <dbReference type="ARBA" id="ARBA00047552"/>
    </source>
</evidence>
<evidence type="ECO:0000256" key="7">
    <source>
        <dbReference type="ARBA" id="ARBA00022840"/>
    </source>
</evidence>
<dbReference type="GO" id="GO:0004832">
    <property type="term" value="F:valine-tRNA ligase activity"/>
    <property type="evidence" value="ECO:0007669"/>
    <property type="project" value="UniProtKB-EC"/>
</dbReference>
<evidence type="ECO:0000256" key="9">
    <source>
        <dbReference type="ARBA" id="ARBA00023054"/>
    </source>
</evidence>
<keyword evidence="10 13" id="KW-0030">Aminoacyl-tRNA synthetase</keyword>
<keyword evidence="8 13" id="KW-0648">Protein biosynthesis</keyword>
<dbReference type="InterPro" id="IPR009008">
    <property type="entry name" value="Val/Leu/Ile-tRNA-synth_edit"/>
</dbReference>
<evidence type="ECO:0000256" key="13">
    <source>
        <dbReference type="RuleBase" id="RU363035"/>
    </source>
</evidence>
<dbReference type="InterPro" id="IPR001412">
    <property type="entry name" value="aa-tRNA-synth_I_CS"/>
</dbReference>
<evidence type="ECO:0000256" key="3">
    <source>
        <dbReference type="ARBA" id="ARBA00013169"/>
    </source>
</evidence>
<evidence type="ECO:0000256" key="8">
    <source>
        <dbReference type="ARBA" id="ARBA00022917"/>
    </source>
</evidence>
<dbReference type="InterPro" id="IPR033705">
    <property type="entry name" value="Anticodon_Ia_Val"/>
</dbReference>
<evidence type="ECO:0000256" key="10">
    <source>
        <dbReference type="ARBA" id="ARBA00023146"/>
    </source>
</evidence>
<evidence type="ECO:0000313" key="17">
    <source>
        <dbReference type="Proteomes" id="UP000034951"/>
    </source>
</evidence>
<dbReference type="InterPro" id="IPR014729">
    <property type="entry name" value="Rossmann-like_a/b/a_fold"/>
</dbReference>
<evidence type="ECO:0000256" key="5">
    <source>
        <dbReference type="ARBA" id="ARBA00022598"/>
    </source>
</evidence>
<evidence type="ECO:0000256" key="2">
    <source>
        <dbReference type="ARBA" id="ARBA00011245"/>
    </source>
</evidence>
<evidence type="ECO:0000256" key="4">
    <source>
        <dbReference type="ARBA" id="ARBA00022490"/>
    </source>
</evidence>
<dbReference type="PANTHER" id="PTHR11946">
    <property type="entry name" value="VALYL-TRNA SYNTHETASES"/>
    <property type="match status" value="1"/>
</dbReference>
<keyword evidence="9" id="KW-0175">Coiled coil</keyword>
<feature type="domain" description="Aminoacyl-tRNA synthetase class Ia" evidence="14">
    <location>
        <begin position="18"/>
        <end position="435"/>
    </location>
</feature>
<gene>
    <name evidence="16" type="ORF">UV10_C0019G0002</name>
</gene>
<dbReference type="Pfam" id="PF08264">
    <property type="entry name" value="Anticodon_1"/>
    <property type="match status" value="1"/>
</dbReference>
<evidence type="ECO:0000259" key="14">
    <source>
        <dbReference type="Pfam" id="PF00133"/>
    </source>
</evidence>
<feature type="domain" description="Methionyl/Valyl/Leucyl/Isoleucyl-tRNA synthetase anticodon-binding" evidence="15">
    <location>
        <begin position="610"/>
        <end position="703"/>
    </location>
</feature>
<sequence length="704" mass="81630">MIPKELNSAYDPKKTENKIYKLWEKSGYFSPDKLPGKRTKKFSVMMAPPNITGSLHMGHVLENTEVDILVRMKRMRGFKTLWLPGIDHAGIAGQNAVEKELRKQGIRRHDLGREKFLEKMWEWKSKYEHVILDQLKKIGVSSDWSRTRFTMDPNINTAIQKAFIHYYKKDWIYRGERVINWCQRCGTGISDLEMEYKEEKGKLYHIKYPLALRPASQKLQRGEQAQGDNDIIIVATTRPETMLGDTAVAVNPKDSRYKNLVGKEAVLPIQNRKIPIIADISIDMKFGTGAVKVTPAHDVTDFEISQRHNLPKVQIINERGIMTAEAGKICEGFKAGECREKVIEKLGELGLLQKIEDYTHNVAYCERCSAKIEPRLSKQWFLKMSELAKLAIGAIKNKETIIIPKKWERVLIDRLKNERDWNISRQLWWGHKIPIEGENDVLDTWFSSALWPFATLGWPKKTKDLKNYYPTDFITSARDILNIWIAKMIFSGKEFMGRSPFKIAYIHATILNKEGKRMSKSLGTGVDPLELIEKYGADAVRFGIIYQNLGNQDIRFNENAMITGKKFANKIWNATRFVLMAQNGKFEIRNSKFEKNSKLKIKNSKLTEADKKILNGLKKTTAEVNNLIEKYEFGKALHLLYDFFWHEYADVYIEAVKKQLNREVILKVHIDLLKLLHPFMPFITEELWGMFDKKGLLIIEKWPN</sequence>
<dbReference type="InterPro" id="IPR002300">
    <property type="entry name" value="aa-tRNA-synth_Ia"/>
</dbReference>
<dbReference type="Gene3D" id="3.90.740.10">
    <property type="entry name" value="Valyl/Leucyl/Isoleucyl-tRNA synthetase, editing domain"/>
    <property type="match status" value="1"/>
</dbReference>
<comment type="caution">
    <text evidence="16">The sequence shown here is derived from an EMBL/GenBank/DDBJ whole genome shotgun (WGS) entry which is preliminary data.</text>
</comment>
<dbReference type="CDD" id="cd00817">
    <property type="entry name" value="ValRS_core"/>
    <property type="match status" value="1"/>
</dbReference>
<dbReference type="InterPro" id="IPR009080">
    <property type="entry name" value="tRNAsynth_Ia_anticodon-bd"/>
</dbReference>
<dbReference type="Gene3D" id="1.10.730.10">
    <property type="entry name" value="Isoleucyl-tRNA Synthetase, Domain 1"/>
    <property type="match status" value="1"/>
</dbReference>
<evidence type="ECO:0000313" key="16">
    <source>
        <dbReference type="EMBL" id="KKS45582.1"/>
    </source>
</evidence>
<dbReference type="PROSITE" id="PS00178">
    <property type="entry name" value="AA_TRNA_LIGASE_I"/>
    <property type="match status" value="1"/>
</dbReference>